<dbReference type="Gene3D" id="3.40.50.300">
    <property type="entry name" value="P-loop containing nucleotide triphosphate hydrolases"/>
    <property type="match status" value="2"/>
</dbReference>
<dbReference type="EMBL" id="QNQT01000001">
    <property type="protein sequence ID" value="RDU38673.1"/>
    <property type="molecule type" value="Genomic_DNA"/>
</dbReference>
<comment type="caution">
    <text evidence="2">The sequence shown here is derived from an EMBL/GenBank/DDBJ whole genome shotgun (WGS) entry which is preliminary data.</text>
</comment>
<evidence type="ECO:0000313" key="3">
    <source>
        <dbReference type="Proteomes" id="UP000257144"/>
    </source>
</evidence>
<dbReference type="GO" id="GO:0005524">
    <property type="term" value="F:ATP binding"/>
    <property type="evidence" value="ECO:0007669"/>
    <property type="project" value="UniProtKB-KW"/>
</dbReference>
<dbReference type="Pfam" id="PF01935">
    <property type="entry name" value="DUF87"/>
    <property type="match status" value="1"/>
</dbReference>
<proteinExistence type="predicted"/>
<protein>
    <submittedName>
        <fullName evidence="2">ATP-binding protein</fullName>
    </submittedName>
</protein>
<keyword evidence="3" id="KW-1185">Reference proteome</keyword>
<evidence type="ECO:0000259" key="1">
    <source>
        <dbReference type="Pfam" id="PF01935"/>
    </source>
</evidence>
<keyword evidence="2" id="KW-0067">ATP-binding</keyword>
<sequence>MDDLTQTDFFKKDTDIISHQTYNLLTSLYPSHLVNSENLLELVECSSSELLDGFTYYRIMSCTIDNVEDEFAYLNKKMEKLFTALHSIDVTIAYGIISYDCVPNLVIGINRKSNADILNTIIGGLLSGVELVKFTPNFMKHTMHPNHFGIYPAVPTTKIDDKPQKFDIAPMMRSLNGQNYTMLFIAKPMPKNVIAQKLNELLSIRDQCFSVSKRNISRQKNTTITASHSEGKSWGVSIILANGGGNWNDSISAAISDGETISSDIQNGFALELMGYAENGIERLKLGQSCGMWQTTITYSSDSEMARNIIQASLNGEISKPNSKLLPANPFSIEQKNGQALLIPKYLLSCEINENPLCTLLTSEEVGLICTMPVDSAPNFEIKHNKQYPLTAIGIGDNIELGNITDSGRVIENMPFALNEEDLNKHTFICGITGSGKTTTVKKILTSCSKPFMVIESAKKEYRNIKLEKNETPIIYTLGKPEINCLQMNPFYIMAGVSVQTHIDYLKDLFNAAFSFYGPMPYILEKCLQNVYKNKGWNLTLGFHPLLVNKDNPVDFFDINAMKRKYKISSHKYLFPTMYDLKCEIQRYIDEEMQYDGEVAGNIKTAIKTRLESLCNGVKGFMFNTNEYADMEKLLSENVVFELEGLADDSDKAFSVGLLIVLINEYRQVHKEAQGNKKSGLQHLLVVEEAHRLLKNVDTERASENMGNPKGKAVEHFTNMIAEMRSYGQGVIIAEQIPSKLAPDVIKNSSNKIIQRVVSADDQAIIANTIGIPEDEAIYLGTLKTGFALCHKEGMTQPVSVKIHSVEDIFVPDENLYNKDFQQRMNLVNSNIVKDATTDTIERMAFKLINTLLVCDIDRCISSIYFLQEEIENVLCKEGVDLVLCHDTNKILATVISDTVKIYLMSGICRVGKLINDDLSDLIFNMLRTPTLERINEFKENVKQLYARDTRNMGITIVSEMVKFQYEKGIDFDASIRNFFLKCNNQDVADVIDAIKRGGER</sequence>
<name>A0A3D8GW37_9BACI</name>
<dbReference type="Proteomes" id="UP000257144">
    <property type="component" value="Unassembled WGS sequence"/>
</dbReference>
<organism evidence="2 3">
    <name type="scientific">Neobacillus piezotolerans</name>
    <dbReference type="NCBI Taxonomy" id="2259171"/>
    <lineage>
        <taxon>Bacteria</taxon>
        <taxon>Bacillati</taxon>
        <taxon>Bacillota</taxon>
        <taxon>Bacilli</taxon>
        <taxon>Bacillales</taxon>
        <taxon>Bacillaceae</taxon>
        <taxon>Neobacillus</taxon>
    </lineage>
</organism>
<reference evidence="2 3" key="1">
    <citation type="submission" date="2018-07" db="EMBL/GenBank/DDBJ databases">
        <title>Bacillus sp. YLB-04 draft genome sequence.</title>
        <authorList>
            <person name="Yu L."/>
            <person name="Tang X."/>
        </authorList>
    </citation>
    <scope>NUCLEOTIDE SEQUENCE [LARGE SCALE GENOMIC DNA]</scope>
    <source>
        <strain evidence="2 3">YLB-04</strain>
    </source>
</reference>
<dbReference type="InterPro" id="IPR027417">
    <property type="entry name" value="P-loop_NTPase"/>
</dbReference>
<evidence type="ECO:0000313" key="2">
    <source>
        <dbReference type="EMBL" id="RDU38673.1"/>
    </source>
</evidence>
<dbReference type="InterPro" id="IPR008571">
    <property type="entry name" value="HerA-like"/>
</dbReference>
<dbReference type="PANTHER" id="PTHR42957">
    <property type="entry name" value="HELICASE MJ1565-RELATED"/>
    <property type="match status" value="1"/>
</dbReference>
<dbReference type="SUPFAM" id="SSF52540">
    <property type="entry name" value="P-loop containing nucleoside triphosphate hydrolases"/>
    <property type="match status" value="1"/>
</dbReference>
<gene>
    <name evidence="2" type="ORF">DRW41_03690</name>
</gene>
<dbReference type="InterPro" id="IPR002789">
    <property type="entry name" value="HerA_central"/>
</dbReference>
<dbReference type="AlphaFoldDB" id="A0A3D8GW37"/>
<keyword evidence="2" id="KW-0547">Nucleotide-binding</keyword>
<accession>A0A3D8GW37</accession>
<dbReference type="OrthoDB" id="9806951at2"/>
<dbReference type="RefSeq" id="WP_115450588.1">
    <property type="nucleotide sequence ID" value="NZ_QNQT01000001.1"/>
</dbReference>
<dbReference type="PANTHER" id="PTHR42957:SF1">
    <property type="entry name" value="HELICASE MJ1565-RELATED"/>
    <property type="match status" value="1"/>
</dbReference>
<feature type="domain" description="Helicase HerA central" evidence="1">
    <location>
        <begin position="400"/>
        <end position="648"/>
    </location>
</feature>